<proteinExistence type="predicted"/>
<organism evidence="7 8">
    <name type="scientific">Sphagnum jensenii</name>
    <dbReference type="NCBI Taxonomy" id="128206"/>
    <lineage>
        <taxon>Eukaryota</taxon>
        <taxon>Viridiplantae</taxon>
        <taxon>Streptophyta</taxon>
        <taxon>Embryophyta</taxon>
        <taxon>Bryophyta</taxon>
        <taxon>Sphagnophytina</taxon>
        <taxon>Sphagnopsida</taxon>
        <taxon>Sphagnales</taxon>
        <taxon>Sphagnaceae</taxon>
        <taxon>Sphagnum</taxon>
    </lineage>
</organism>
<evidence type="ECO:0000313" key="8">
    <source>
        <dbReference type="Proteomes" id="UP001497444"/>
    </source>
</evidence>
<keyword evidence="8" id="KW-1185">Reference proteome</keyword>
<evidence type="ECO:0000256" key="3">
    <source>
        <dbReference type="ARBA" id="ARBA00023125"/>
    </source>
</evidence>
<dbReference type="SUPFAM" id="SSF54060">
    <property type="entry name" value="His-Me finger endonucleases"/>
    <property type="match status" value="1"/>
</dbReference>
<evidence type="ECO:0000256" key="4">
    <source>
        <dbReference type="ARBA" id="ARBA00023163"/>
    </source>
</evidence>
<evidence type="ECO:0000256" key="2">
    <source>
        <dbReference type="ARBA" id="ARBA00023015"/>
    </source>
</evidence>
<evidence type="ECO:0000256" key="1">
    <source>
        <dbReference type="ARBA" id="ARBA00004123"/>
    </source>
</evidence>
<dbReference type="PROSITE" id="PS51032">
    <property type="entry name" value="AP2_ERF"/>
    <property type="match status" value="1"/>
</dbReference>
<protein>
    <recommendedName>
        <fullName evidence="6">AP2/ERF domain-containing protein</fullName>
    </recommendedName>
</protein>
<keyword evidence="2" id="KW-0805">Transcription regulation</keyword>
<dbReference type="EMBL" id="CAXAQS010000993">
    <property type="protein sequence ID" value="CAK9254158.1"/>
    <property type="molecule type" value="Genomic_DNA"/>
</dbReference>
<comment type="subcellular location">
    <subcellularLocation>
        <location evidence="1">Nucleus</location>
    </subcellularLocation>
</comment>
<evidence type="ECO:0000259" key="6">
    <source>
        <dbReference type="PROSITE" id="PS51032"/>
    </source>
</evidence>
<dbReference type="InterPro" id="IPR001471">
    <property type="entry name" value="AP2/ERF_dom"/>
</dbReference>
<reference evidence="7" key="1">
    <citation type="submission" date="2024-02" db="EMBL/GenBank/DDBJ databases">
        <authorList>
            <consortium name="ELIXIR-Norway"/>
            <consortium name="Elixir Norway"/>
        </authorList>
    </citation>
    <scope>NUCLEOTIDE SEQUENCE</scope>
</reference>
<dbReference type="InterPro" id="IPR044925">
    <property type="entry name" value="His-Me_finger_sf"/>
</dbReference>
<keyword evidence="3" id="KW-0238">DNA-binding</keyword>
<keyword evidence="4" id="KW-0804">Transcription</keyword>
<keyword evidence="5" id="KW-0539">Nucleus</keyword>
<comment type="caution">
    <text evidence="7">The sequence shown here is derived from an EMBL/GenBank/DDBJ whole genome shotgun (WGS) entry which is preliminary data.</text>
</comment>
<dbReference type="Gene3D" id="3.90.75.20">
    <property type="match status" value="1"/>
</dbReference>
<dbReference type="Gene3D" id="3.30.730.10">
    <property type="entry name" value="AP2/ERF domain"/>
    <property type="match status" value="1"/>
</dbReference>
<feature type="domain" description="AP2/ERF" evidence="6">
    <location>
        <begin position="109"/>
        <end position="165"/>
    </location>
</feature>
<sequence>MKLIRLSFFKYTRISDEDYGRVSYAPWWEHVDRDTDRSYAYTYHYYTDKSGNRQRRKIYLHRLITNCPPHYVVDHRDRDGLNNQRWNLRISTHSQNRTNSPHHTDNLTGFKGVSLSSSRNTWRARIHYQGVDYELGRYATAEEAALAYDAKARELFGIYAWQNFSPLFENEVQRRQEESQNHLEDVPF</sequence>
<dbReference type="InterPro" id="IPR016177">
    <property type="entry name" value="DNA-bd_dom_sf"/>
</dbReference>
<dbReference type="SMART" id="SM00380">
    <property type="entry name" value="AP2"/>
    <property type="match status" value="1"/>
</dbReference>
<evidence type="ECO:0000313" key="7">
    <source>
        <dbReference type="EMBL" id="CAK9254158.1"/>
    </source>
</evidence>
<dbReference type="SUPFAM" id="SSF54171">
    <property type="entry name" value="DNA-binding domain"/>
    <property type="match status" value="1"/>
</dbReference>
<dbReference type="Proteomes" id="UP001497444">
    <property type="component" value="Unassembled WGS sequence"/>
</dbReference>
<dbReference type="InterPro" id="IPR036955">
    <property type="entry name" value="AP2/ERF_dom_sf"/>
</dbReference>
<accession>A0ABP0VJY9</accession>
<gene>
    <name evidence="7" type="ORF">CSSPJE1EN1_LOCUS29536</name>
</gene>
<evidence type="ECO:0000256" key="5">
    <source>
        <dbReference type="ARBA" id="ARBA00023242"/>
    </source>
</evidence>
<name>A0ABP0VJY9_9BRYO</name>